<dbReference type="AlphaFoldDB" id="A0A5E4CEZ1"/>
<evidence type="ECO:0000313" key="3">
    <source>
        <dbReference type="Proteomes" id="UP000335636"/>
    </source>
</evidence>
<keyword evidence="3" id="KW-1185">Reference proteome</keyword>
<dbReference type="EMBL" id="CABDUW010001195">
    <property type="protein sequence ID" value="VTJ79521.1"/>
    <property type="molecule type" value="Genomic_DNA"/>
</dbReference>
<comment type="caution">
    <text evidence="2">The sequence shown here is derived from an EMBL/GenBank/DDBJ whole genome shotgun (WGS) entry which is preliminary data.</text>
</comment>
<organism evidence="2 3">
    <name type="scientific">Marmota monax</name>
    <name type="common">Woodchuck</name>
    <dbReference type="NCBI Taxonomy" id="9995"/>
    <lineage>
        <taxon>Eukaryota</taxon>
        <taxon>Metazoa</taxon>
        <taxon>Chordata</taxon>
        <taxon>Craniata</taxon>
        <taxon>Vertebrata</taxon>
        <taxon>Euteleostomi</taxon>
        <taxon>Mammalia</taxon>
        <taxon>Eutheria</taxon>
        <taxon>Euarchontoglires</taxon>
        <taxon>Glires</taxon>
        <taxon>Rodentia</taxon>
        <taxon>Sciuromorpha</taxon>
        <taxon>Sciuridae</taxon>
        <taxon>Xerinae</taxon>
        <taxon>Marmotini</taxon>
        <taxon>Marmota</taxon>
    </lineage>
</organism>
<dbReference type="Proteomes" id="UP000335636">
    <property type="component" value="Unassembled WGS sequence"/>
</dbReference>
<name>A0A5E4CEZ1_MARMO</name>
<feature type="region of interest" description="Disordered" evidence="1">
    <location>
        <begin position="1"/>
        <end position="74"/>
    </location>
</feature>
<sequence length="74" mass="7856">MADTIGPRTSESAVPASAPPGDWTARARRPRGNHRARAGQSVAARRPDCGGLLAAARPRPRPGRGSERCRTAER</sequence>
<proteinExistence type="predicted"/>
<feature type="compositionally biased region" description="Basic residues" evidence="1">
    <location>
        <begin position="26"/>
        <end position="37"/>
    </location>
</feature>
<protein>
    <submittedName>
        <fullName evidence="2">Uncharacterized protein</fullName>
    </submittedName>
</protein>
<gene>
    <name evidence="2" type="ORF">MONAX_5E017338</name>
</gene>
<reference evidence="2" key="1">
    <citation type="submission" date="2019-04" db="EMBL/GenBank/DDBJ databases">
        <authorList>
            <person name="Alioto T."/>
            <person name="Alioto T."/>
        </authorList>
    </citation>
    <scope>NUCLEOTIDE SEQUENCE [LARGE SCALE GENOMIC DNA]</scope>
</reference>
<feature type="compositionally biased region" description="Basic and acidic residues" evidence="1">
    <location>
        <begin position="64"/>
        <end position="74"/>
    </location>
</feature>
<accession>A0A5E4CEZ1</accession>
<evidence type="ECO:0000256" key="1">
    <source>
        <dbReference type="SAM" id="MobiDB-lite"/>
    </source>
</evidence>
<evidence type="ECO:0000313" key="2">
    <source>
        <dbReference type="EMBL" id="VTJ79521.1"/>
    </source>
</evidence>